<dbReference type="Proteomes" id="UP000261208">
    <property type="component" value="Unassembled WGS sequence"/>
</dbReference>
<proteinExistence type="predicted"/>
<feature type="region of interest" description="Disordered" evidence="1">
    <location>
        <begin position="1"/>
        <end position="31"/>
    </location>
</feature>
<organism evidence="2 3">
    <name type="scientific">Dorea formicigenerans</name>
    <dbReference type="NCBI Taxonomy" id="39486"/>
    <lineage>
        <taxon>Bacteria</taxon>
        <taxon>Bacillati</taxon>
        <taxon>Bacillota</taxon>
        <taxon>Clostridia</taxon>
        <taxon>Lachnospirales</taxon>
        <taxon>Lachnospiraceae</taxon>
        <taxon>Dorea</taxon>
    </lineage>
</organism>
<name>A0A3E4M9Y2_9FIRM</name>
<evidence type="ECO:0000313" key="2">
    <source>
        <dbReference type="EMBL" id="RGK46454.1"/>
    </source>
</evidence>
<accession>A0A3E4M9Y2</accession>
<sequence length="92" mass="10943">MLTGIYPARAGEDSHWEERSNNDTTERCRTSAETGTAAELFSRVIWNDNDWMYMYRQAQMRILRFFYNCRKSPARSGEWFDSIPHFLVHKST</sequence>
<dbReference type="EMBL" id="QSQQ01000015">
    <property type="protein sequence ID" value="RGK46454.1"/>
    <property type="molecule type" value="Genomic_DNA"/>
</dbReference>
<feature type="compositionally biased region" description="Basic and acidic residues" evidence="1">
    <location>
        <begin position="10"/>
        <end position="30"/>
    </location>
</feature>
<evidence type="ECO:0000313" key="3">
    <source>
        <dbReference type="Proteomes" id="UP000261208"/>
    </source>
</evidence>
<dbReference type="AlphaFoldDB" id="A0A3E4M9Y2"/>
<comment type="caution">
    <text evidence="2">The sequence shown here is derived from an EMBL/GenBank/DDBJ whole genome shotgun (WGS) entry which is preliminary data.</text>
</comment>
<protein>
    <submittedName>
        <fullName evidence="2">Uncharacterized protein</fullName>
    </submittedName>
</protein>
<gene>
    <name evidence="2" type="ORF">DXD10_11560</name>
</gene>
<evidence type="ECO:0000256" key="1">
    <source>
        <dbReference type="SAM" id="MobiDB-lite"/>
    </source>
</evidence>
<reference evidence="2 3" key="1">
    <citation type="submission" date="2018-08" db="EMBL/GenBank/DDBJ databases">
        <title>A genome reference for cultivated species of the human gut microbiota.</title>
        <authorList>
            <person name="Zou Y."/>
            <person name="Xue W."/>
            <person name="Luo G."/>
        </authorList>
    </citation>
    <scope>NUCLEOTIDE SEQUENCE [LARGE SCALE GENOMIC DNA]</scope>
    <source>
        <strain evidence="2 3">TF11-11</strain>
    </source>
</reference>